<evidence type="ECO:0000256" key="5">
    <source>
        <dbReference type="ARBA" id="ARBA00023040"/>
    </source>
</evidence>
<dbReference type="GO" id="GO:0005524">
    <property type="term" value="F:ATP binding"/>
    <property type="evidence" value="ECO:0007669"/>
    <property type="project" value="TreeGrafter"/>
</dbReference>
<reference evidence="12" key="1">
    <citation type="submission" date="2025-08" db="UniProtKB">
        <authorList>
            <consortium name="Ensembl"/>
        </authorList>
    </citation>
    <scope>IDENTIFICATION</scope>
</reference>
<evidence type="ECO:0000256" key="9">
    <source>
        <dbReference type="RuleBase" id="RU000688"/>
    </source>
</evidence>
<feature type="transmembrane region" description="Helical" evidence="10">
    <location>
        <begin position="107"/>
        <end position="124"/>
    </location>
</feature>
<dbReference type="PRINTS" id="PR00237">
    <property type="entry name" value="GPCRRHODOPSN"/>
</dbReference>
<keyword evidence="4 10" id="KW-1133">Transmembrane helix</keyword>
<feature type="transmembrane region" description="Helical" evidence="10">
    <location>
        <begin position="145"/>
        <end position="169"/>
    </location>
</feature>
<keyword evidence="13" id="KW-1185">Reference proteome</keyword>
<keyword evidence="3 9" id="KW-0812">Transmembrane</keyword>
<dbReference type="PANTHER" id="PTHR24231:SF2">
    <property type="entry name" value="P2Y PURINOCEPTOR 1"/>
    <property type="match status" value="1"/>
</dbReference>
<dbReference type="AlphaFoldDB" id="A0A8C4ZUL3"/>
<dbReference type="Gene3D" id="1.20.1070.10">
    <property type="entry name" value="Rhodopsin 7-helix transmembrane proteins"/>
    <property type="match status" value="1"/>
</dbReference>
<keyword evidence="5 9" id="KW-0297">G-protein coupled receptor</keyword>
<organism evidence="12 13">
    <name type="scientific">Gadus morhua</name>
    <name type="common">Atlantic cod</name>
    <dbReference type="NCBI Taxonomy" id="8049"/>
    <lineage>
        <taxon>Eukaryota</taxon>
        <taxon>Metazoa</taxon>
        <taxon>Chordata</taxon>
        <taxon>Craniata</taxon>
        <taxon>Vertebrata</taxon>
        <taxon>Euteleostomi</taxon>
        <taxon>Actinopterygii</taxon>
        <taxon>Neopterygii</taxon>
        <taxon>Teleostei</taxon>
        <taxon>Neoteleostei</taxon>
        <taxon>Acanthomorphata</taxon>
        <taxon>Zeiogadaria</taxon>
        <taxon>Gadariae</taxon>
        <taxon>Gadiformes</taxon>
        <taxon>Gadoidei</taxon>
        <taxon>Gadidae</taxon>
        <taxon>Gadus</taxon>
    </lineage>
</organism>
<evidence type="ECO:0000256" key="2">
    <source>
        <dbReference type="ARBA" id="ARBA00022475"/>
    </source>
</evidence>
<dbReference type="Proteomes" id="UP000694546">
    <property type="component" value="Chromosome 9"/>
</dbReference>
<evidence type="ECO:0000256" key="4">
    <source>
        <dbReference type="ARBA" id="ARBA00022989"/>
    </source>
</evidence>
<dbReference type="PROSITE" id="PS00237">
    <property type="entry name" value="G_PROTEIN_RECEP_F1_1"/>
    <property type="match status" value="1"/>
</dbReference>
<dbReference type="PROSITE" id="PS50262">
    <property type="entry name" value="G_PROTEIN_RECEP_F1_2"/>
    <property type="match status" value="1"/>
</dbReference>
<dbReference type="GO" id="GO:0001621">
    <property type="term" value="F:G protein-coupled ADP receptor activity"/>
    <property type="evidence" value="ECO:0007669"/>
    <property type="project" value="TreeGrafter"/>
</dbReference>
<sequence>MAPQNRWLKTPFCDLKGPGQEGLAVIQLYLMPVIFICVLILGLPLNLLSLWIFSHRLKRWTRSTVLIFNLTLADASWLLALPFLIYFHLDRLDWTLGPDLCKAVRLLYHNYFYLSIFFVSSISLDRYLAIVHPLRSVALLGRRQTVLLCGAVWLVTLALSVPVAGMTIVQPCPGINRSVCTLYMLLDVTSVSLPYSVFCSITGFVFPLVSICYCCVRSVNELRHLPCLHRPHHKWRRLVRVMSAVLIIFSLLYLPYHLIRNATIVMRAVYPDTPAAWRTADLLFSLEMCVCSLNTCINPLFSCFAGQQFRQELHDTFQTLWHRRADVKSAAAPSLKSERGAVTRSRSPGVSAVVPLEILSAR</sequence>
<accession>A0A8C4ZUL3</accession>
<reference evidence="12" key="2">
    <citation type="submission" date="2025-09" db="UniProtKB">
        <authorList>
            <consortium name="Ensembl"/>
        </authorList>
    </citation>
    <scope>IDENTIFICATION</scope>
</reference>
<keyword evidence="6 10" id="KW-0472">Membrane</keyword>
<dbReference type="SUPFAM" id="SSF81321">
    <property type="entry name" value="Family A G protein-coupled receptor-like"/>
    <property type="match status" value="1"/>
</dbReference>
<dbReference type="GO" id="GO:0045031">
    <property type="term" value="F:G protein-coupled ATP receptor activity"/>
    <property type="evidence" value="ECO:0007669"/>
    <property type="project" value="TreeGrafter"/>
</dbReference>
<protein>
    <recommendedName>
        <fullName evidence="11">G-protein coupled receptors family 1 profile domain-containing protein</fullName>
    </recommendedName>
</protein>
<evidence type="ECO:0000256" key="1">
    <source>
        <dbReference type="ARBA" id="ARBA00004651"/>
    </source>
</evidence>
<feature type="transmembrane region" description="Helical" evidence="10">
    <location>
        <begin position="237"/>
        <end position="256"/>
    </location>
</feature>
<feature type="transmembrane region" description="Helical" evidence="10">
    <location>
        <begin position="65"/>
        <end position="87"/>
    </location>
</feature>
<feature type="domain" description="G-protein coupled receptors family 1 profile" evidence="11">
    <location>
        <begin position="45"/>
        <end position="302"/>
    </location>
</feature>
<dbReference type="PRINTS" id="PR01157">
    <property type="entry name" value="P2YPURNOCPTR"/>
</dbReference>
<evidence type="ECO:0000256" key="10">
    <source>
        <dbReference type="SAM" id="Phobius"/>
    </source>
</evidence>
<evidence type="ECO:0000313" key="12">
    <source>
        <dbReference type="Ensembl" id="ENSGMOP00000021316.2"/>
    </source>
</evidence>
<keyword evidence="2" id="KW-1003">Cell membrane</keyword>
<evidence type="ECO:0000259" key="11">
    <source>
        <dbReference type="PROSITE" id="PS50262"/>
    </source>
</evidence>
<name>A0A8C4ZUL3_GADMO</name>
<dbReference type="CDD" id="cd14982">
    <property type="entry name" value="7tmA_purinoceptor-like"/>
    <property type="match status" value="1"/>
</dbReference>
<keyword evidence="7 9" id="KW-0675">Receptor</keyword>
<evidence type="ECO:0000313" key="13">
    <source>
        <dbReference type="Proteomes" id="UP000694546"/>
    </source>
</evidence>
<dbReference type="OMA" id="RMFYHNY"/>
<dbReference type="Ensembl" id="ENSGMOT00000021834.2">
    <property type="protein sequence ID" value="ENSGMOP00000021316.2"/>
    <property type="gene ID" value="ENSGMOG00000019829.2"/>
</dbReference>
<dbReference type="GO" id="GO:0031686">
    <property type="term" value="F:A1 adenosine receptor binding"/>
    <property type="evidence" value="ECO:0007669"/>
    <property type="project" value="TreeGrafter"/>
</dbReference>
<dbReference type="InterPro" id="IPR000276">
    <property type="entry name" value="GPCR_Rhodpsn"/>
</dbReference>
<comment type="similarity">
    <text evidence="9">Belongs to the G-protein coupled receptor 1 family.</text>
</comment>
<dbReference type="Pfam" id="PF00001">
    <property type="entry name" value="7tm_1"/>
    <property type="match status" value="1"/>
</dbReference>
<feature type="transmembrane region" description="Helical" evidence="10">
    <location>
        <begin position="193"/>
        <end position="216"/>
    </location>
</feature>
<evidence type="ECO:0000256" key="7">
    <source>
        <dbReference type="ARBA" id="ARBA00023170"/>
    </source>
</evidence>
<keyword evidence="8 9" id="KW-0807">Transducer</keyword>
<evidence type="ECO:0000256" key="8">
    <source>
        <dbReference type="ARBA" id="ARBA00023224"/>
    </source>
</evidence>
<comment type="subcellular location">
    <subcellularLocation>
        <location evidence="1">Cell membrane</location>
        <topology evidence="1">Multi-pass membrane protein</topology>
    </subcellularLocation>
</comment>
<evidence type="ECO:0000256" key="6">
    <source>
        <dbReference type="ARBA" id="ARBA00023136"/>
    </source>
</evidence>
<evidence type="ECO:0000256" key="3">
    <source>
        <dbReference type="ARBA" id="ARBA00022692"/>
    </source>
</evidence>
<dbReference type="GO" id="GO:0005886">
    <property type="term" value="C:plasma membrane"/>
    <property type="evidence" value="ECO:0007669"/>
    <property type="project" value="UniProtKB-SubCell"/>
</dbReference>
<proteinExistence type="inferred from homology"/>
<dbReference type="GeneTree" id="ENSGT01150000287001"/>
<feature type="transmembrane region" description="Helical" evidence="10">
    <location>
        <begin position="29"/>
        <end position="53"/>
    </location>
</feature>
<dbReference type="InterPro" id="IPR017452">
    <property type="entry name" value="GPCR_Rhodpsn_7TM"/>
</dbReference>
<dbReference type="GO" id="GO:0007200">
    <property type="term" value="P:phospholipase C-activating G protein-coupled receptor signaling pathway"/>
    <property type="evidence" value="ECO:0007669"/>
    <property type="project" value="TreeGrafter"/>
</dbReference>
<dbReference type="PANTHER" id="PTHR24231">
    <property type="entry name" value="PURINOCEPTOR-RELATED G-PROTEIN COUPLED RECEPTOR"/>
    <property type="match status" value="1"/>
</dbReference>